<evidence type="ECO:0000313" key="8">
    <source>
        <dbReference type="EMBL" id="MCS5725299.1"/>
    </source>
</evidence>
<feature type="transmembrane region" description="Helical" evidence="6">
    <location>
        <begin position="88"/>
        <end position="107"/>
    </location>
</feature>
<feature type="transmembrane region" description="Helical" evidence="6">
    <location>
        <begin position="270"/>
        <end position="287"/>
    </location>
</feature>
<gene>
    <name evidence="8" type="ORF">N1028_05260</name>
</gene>
<sequence length="309" mass="32396">MPTRDRLLAVLVAVLWGVNFVAIHFSLEHYPPFFLVGLRFLVLAIPTVLFVKWPGVKVRWLLGYGLGFGILQFAFLYAGMAAGMPPGLASLVLQASAPFTVVLAAVWLRERLTLVQGIGILVAVAGLGIIAADRAQVSALLPVILTLCGALGWAFGNICSRQAQPTSPLGLTLWMSVVPPIPLIALSLVIEGPDAVWTSLATTFTPEALPALLGLVYTVVMGTIVGSGIWVTLMKRNPSSKVAPFSMLVPVAGFTSAWLLLGEIPGPADLLGGAVVVAGVLLATLTWRPRGRASNPPPLPSSLPAASST</sequence>
<reference evidence="8" key="1">
    <citation type="submission" date="2022-08" db="EMBL/GenBank/DDBJ databases">
        <authorList>
            <person name="Deng Y."/>
            <person name="Han X.-F."/>
            <person name="Zhang Y.-Q."/>
        </authorList>
    </citation>
    <scope>NUCLEOTIDE SEQUENCE</scope>
    <source>
        <strain evidence="8">CPCC 203407</strain>
    </source>
</reference>
<keyword evidence="4 6" id="KW-1133">Transmembrane helix</keyword>
<dbReference type="InterPro" id="IPR000620">
    <property type="entry name" value="EamA_dom"/>
</dbReference>
<feature type="transmembrane region" description="Helical" evidence="6">
    <location>
        <begin position="245"/>
        <end position="264"/>
    </location>
</feature>
<dbReference type="SUPFAM" id="SSF103481">
    <property type="entry name" value="Multidrug resistance efflux transporter EmrE"/>
    <property type="match status" value="2"/>
</dbReference>
<organism evidence="8 9">
    <name type="scientific">Herbiconiux oxytropis</name>
    <dbReference type="NCBI Taxonomy" id="2970915"/>
    <lineage>
        <taxon>Bacteria</taxon>
        <taxon>Bacillati</taxon>
        <taxon>Actinomycetota</taxon>
        <taxon>Actinomycetes</taxon>
        <taxon>Micrococcales</taxon>
        <taxon>Microbacteriaceae</taxon>
        <taxon>Herbiconiux</taxon>
    </lineage>
</organism>
<evidence type="ECO:0000256" key="1">
    <source>
        <dbReference type="ARBA" id="ARBA00004141"/>
    </source>
</evidence>
<dbReference type="PANTHER" id="PTHR32322:SF9">
    <property type="entry name" value="AMINO-ACID METABOLITE EFFLUX PUMP-RELATED"/>
    <property type="match status" value="1"/>
</dbReference>
<comment type="caution">
    <text evidence="8">The sequence shown here is derived from an EMBL/GenBank/DDBJ whole genome shotgun (WGS) entry which is preliminary data.</text>
</comment>
<keyword evidence="3 6" id="KW-0812">Transmembrane</keyword>
<evidence type="ECO:0000256" key="2">
    <source>
        <dbReference type="ARBA" id="ARBA00007362"/>
    </source>
</evidence>
<dbReference type="InterPro" id="IPR037185">
    <property type="entry name" value="EmrE-like"/>
</dbReference>
<dbReference type="Gene3D" id="1.10.3730.20">
    <property type="match status" value="1"/>
</dbReference>
<accession>A0AA42BUF1</accession>
<evidence type="ECO:0000256" key="3">
    <source>
        <dbReference type="ARBA" id="ARBA00022692"/>
    </source>
</evidence>
<keyword evidence="5 6" id="KW-0472">Membrane</keyword>
<feature type="domain" description="EamA" evidence="7">
    <location>
        <begin position="7"/>
        <end position="130"/>
    </location>
</feature>
<dbReference type="Pfam" id="PF00892">
    <property type="entry name" value="EamA"/>
    <property type="match status" value="2"/>
</dbReference>
<dbReference type="AlphaFoldDB" id="A0AA42BUF1"/>
<feature type="transmembrane region" description="Helical" evidence="6">
    <location>
        <begin position="171"/>
        <end position="190"/>
    </location>
</feature>
<feature type="transmembrane region" description="Helical" evidence="6">
    <location>
        <begin position="114"/>
        <end position="132"/>
    </location>
</feature>
<comment type="similarity">
    <text evidence="2">Belongs to the EamA transporter family.</text>
</comment>
<keyword evidence="9" id="KW-1185">Reference proteome</keyword>
<evidence type="ECO:0000256" key="6">
    <source>
        <dbReference type="SAM" id="Phobius"/>
    </source>
</evidence>
<proteinExistence type="inferred from homology"/>
<evidence type="ECO:0000313" key="9">
    <source>
        <dbReference type="Proteomes" id="UP001165587"/>
    </source>
</evidence>
<feature type="transmembrane region" description="Helical" evidence="6">
    <location>
        <begin position="138"/>
        <end position="159"/>
    </location>
</feature>
<evidence type="ECO:0000256" key="4">
    <source>
        <dbReference type="ARBA" id="ARBA00022989"/>
    </source>
</evidence>
<dbReference type="RefSeq" id="WP_259525774.1">
    <property type="nucleotide sequence ID" value="NZ_JANLCK010000002.1"/>
</dbReference>
<dbReference type="PANTHER" id="PTHR32322">
    <property type="entry name" value="INNER MEMBRANE TRANSPORTER"/>
    <property type="match status" value="1"/>
</dbReference>
<feature type="transmembrane region" description="Helical" evidence="6">
    <location>
        <begin position="7"/>
        <end position="27"/>
    </location>
</feature>
<dbReference type="Proteomes" id="UP001165587">
    <property type="component" value="Unassembled WGS sequence"/>
</dbReference>
<evidence type="ECO:0000259" key="7">
    <source>
        <dbReference type="Pfam" id="PF00892"/>
    </source>
</evidence>
<dbReference type="InterPro" id="IPR050638">
    <property type="entry name" value="AA-Vitamin_Transporters"/>
</dbReference>
<feature type="transmembrane region" description="Helical" evidence="6">
    <location>
        <begin position="60"/>
        <end position="82"/>
    </location>
</feature>
<protein>
    <submittedName>
        <fullName evidence="8">EamA family transporter</fullName>
    </submittedName>
</protein>
<dbReference type="EMBL" id="JANLCK010000002">
    <property type="protein sequence ID" value="MCS5725299.1"/>
    <property type="molecule type" value="Genomic_DNA"/>
</dbReference>
<feature type="transmembrane region" description="Helical" evidence="6">
    <location>
        <begin position="210"/>
        <end position="233"/>
    </location>
</feature>
<feature type="domain" description="EamA" evidence="7">
    <location>
        <begin position="142"/>
        <end position="284"/>
    </location>
</feature>
<comment type="subcellular location">
    <subcellularLocation>
        <location evidence="1">Membrane</location>
        <topology evidence="1">Multi-pass membrane protein</topology>
    </subcellularLocation>
</comment>
<name>A0AA42BUF1_9MICO</name>
<feature type="transmembrane region" description="Helical" evidence="6">
    <location>
        <begin position="33"/>
        <end position="53"/>
    </location>
</feature>
<dbReference type="GO" id="GO:0016020">
    <property type="term" value="C:membrane"/>
    <property type="evidence" value="ECO:0007669"/>
    <property type="project" value="UniProtKB-SubCell"/>
</dbReference>
<evidence type="ECO:0000256" key="5">
    <source>
        <dbReference type="ARBA" id="ARBA00023136"/>
    </source>
</evidence>